<reference evidence="1 2" key="1">
    <citation type="submission" date="2016-02" db="EMBL/GenBank/DDBJ databases">
        <title>Genome sequencing of a beta-galactosidase producing bacteria Rhizobium sp. 59.</title>
        <authorList>
            <person name="Wang D."/>
            <person name="Kot W."/>
            <person name="Qin Y."/>
            <person name="Hansen L."/>
            <person name="Naqvi K."/>
            <person name="Rensing C."/>
        </authorList>
    </citation>
    <scope>NUCLEOTIDE SEQUENCE [LARGE SCALE GENOMIC DNA]</scope>
    <source>
        <strain evidence="1 2">59</strain>
    </source>
</reference>
<evidence type="ECO:0000313" key="2">
    <source>
        <dbReference type="Proteomes" id="UP000182661"/>
    </source>
</evidence>
<organism evidence="1 2">
    <name type="scientific">Pararhizobium antarcticum</name>
    <dbReference type="NCBI Taxonomy" id="1798805"/>
    <lineage>
        <taxon>Bacteria</taxon>
        <taxon>Pseudomonadati</taxon>
        <taxon>Pseudomonadota</taxon>
        <taxon>Alphaproteobacteria</taxon>
        <taxon>Hyphomicrobiales</taxon>
        <taxon>Rhizobiaceae</taxon>
        <taxon>Rhizobium/Agrobacterium group</taxon>
        <taxon>Pararhizobium</taxon>
    </lineage>
</organism>
<accession>A0A657LVB6</accession>
<dbReference type="EMBL" id="LSRP01000072">
    <property type="protein sequence ID" value="OJF99249.1"/>
    <property type="molecule type" value="Genomic_DNA"/>
</dbReference>
<protein>
    <submittedName>
        <fullName evidence="1">Uncharacterized protein</fullName>
    </submittedName>
</protein>
<comment type="caution">
    <text evidence="1">The sequence shown here is derived from an EMBL/GenBank/DDBJ whole genome shotgun (WGS) entry which is preliminary data.</text>
</comment>
<name>A0A657LVB6_9HYPH</name>
<gene>
    <name evidence="1" type="ORF">AX760_13635</name>
</gene>
<sequence>MSEIATDTTIRVIQVPKPFERIAFLISYWFQFVRMQSRASQIFPEWIIDRCRRIEVIRTEVDLVVFKFGCVL</sequence>
<keyword evidence="2" id="KW-1185">Reference proteome</keyword>
<proteinExistence type="predicted"/>
<dbReference type="Proteomes" id="UP000182661">
    <property type="component" value="Unassembled WGS sequence"/>
</dbReference>
<evidence type="ECO:0000313" key="1">
    <source>
        <dbReference type="EMBL" id="OJF99249.1"/>
    </source>
</evidence>
<dbReference type="AlphaFoldDB" id="A0A657LVB6"/>